<dbReference type="Proteomes" id="UP001189122">
    <property type="component" value="Unassembled WGS sequence"/>
</dbReference>
<proteinExistence type="predicted"/>
<dbReference type="InterPro" id="IPR013103">
    <property type="entry name" value="RVT_2"/>
</dbReference>
<evidence type="ECO:0000313" key="3">
    <source>
        <dbReference type="Proteomes" id="UP001189122"/>
    </source>
</evidence>
<keyword evidence="3" id="KW-1185">Reference proteome</keyword>
<gene>
    <name evidence="2" type="ORF">SI7747_04005252</name>
</gene>
<dbReference type="AlphaFoldDB" id="A0A7I8INU6"/>
<dbReference type="EMBL" id="CACRZD030000004">
    <property type="protein sequence ID" value="CAA6658811.1"/>
    <property type="molecule type" value="Genomic_DNA"/>
</dbReference>
<dbReference type="EMBL" id="LR743591">
    <property type="protein sequence ID" value="CAA2619085.1"/>
    <property type="molecule type" value="Genomic_DNA"/>
</dbReference>
<evidence type="ECO:0000259" key="1">
    <source>
        <dbReference type="Pfam" id="PF07727"/>
    </source>
</evidence>
<feature type="domain" description="Reverse transcriptase Ty1/copia-type" evidence="1">
    <location>
        <begin position="40"/>
        <end position="104"/>
    </location>
</feature>
<evidence type="ECO:0000313" key="2">
    <source>
        <dbReference type="EMBL" id="CAA2619085.1"/>
    </source>
</evidence>
<reference evidence="2 3" key="1">
    <citation type="submission" date="2019-12" db="EMBL/GenBank/DDBJ databases">
        <authorList>
            <person name="Scholz U."/>
            <person name="Mascher M."/>
            <person name="Fiebig A."/>
        </authorList>
    </citation>
    <scope>NUCLEOTIDE SEQUENCE</scope>
</reference>
<name>A0A7I8INU6_SPIIN</name>
<sequence>MLLIYMLSSPCLMSVTSHIELTCFNKASKDPFLRATIESHMNIIGCKWVFKLNHKADGTIDCHKSRLIVKAYKKKSDLDYDKTFSPIIKVTTNRVLLAIAINNGSLDN</sequence>
<protein>
    <recommendedName>
        <fullName evidence="1">Reverse transcriptase Ty1/copia-type domain-containing protein</fullName>
    </recommendedName>
</protein>
<dbReference type="Pfam" id="PF07727">
    <property type="entry name" value="RVT_2"/>
    <property type="match status" value="1"/>
</dbReference>
<organism evidence="2">
    <name type="scientific">Spirodela intermedia</name>
    <name type="common">Intermediate duckweed</name>
    <dbReference type="NCBI Taxonomy" id="51605"/>
    <lineage>
        <taxon>Eukaryota</taxon>
        <taxon>Viridiplantae</taxon>
        <taxon>Streptophyta</taxon>
        <taxon>Embryophyta</taxon>
        <taxon>Tracheophyta</taxon>
        <taxon>Spermatophyta</taxon>
        <taxon>Magnoliopsida</taxon>
        <taxon>Liliopsida</taxon>
        <taxon>Araceae</taxon>
        <taxon>Lemnoideae</taxon>
        <taxon>Spirodela</taxon>
    </lineage>
</organism>
<accession>A0A7I8INU6</accession>